<evidence type="ECO:0000313" key="4">
    <source>
        <dbReference type="EMBL" id="VFT86789.1"/>
    </source>
</evidence>
<proteinExistence type="predicted"/>
<reference evidence="4 5" key="1">
    <citation type="submission" date="2019-03" db="EMBL/GenBank/DDBJ databases">
        <authorList>
            <person name="Gaulin E."/>
            <person name="Dumas B."/>
        </authorList>
    </citation>
    <scope>NUCLEOTIDE SEQUENCE [LARGE SCALE GENOMIC DNA]</scope>
    <source>
        <strain evidence="4">CBS 568.67</strain>
    </source>
</reference>
<feature type="region of interest" description="Disordered" evidence="1">
    <location>
        <begin position="132"/>
        <end position="169"/>
    </location>
</feature>
<gene>
    <name evidence="4" type="primary">Aste57867_9910</name>
    <name evidence="3" type="ORF">As57867_009871</name>
    <name evidence="4" type="ORF">ASTE57867_9910</name>
</gene>
<feature type="chain" id="PRO_5036355443" evidence="2">
    <location>
        <begin position="20"/>
        <end position="215"/>
    </location>
</feature>
<name>A0A485KPB1_9STRA</name>
<dbReference type="Proteomes" id="UP000332933">
    <property type="component" value="Unassembled WGS sequence"/>
</dbReference>
<feature type="signal peptide" evidence="2">
    <location>
        <begin position="1"/>
        <end position="19"/>
    </location>
</feature>
<accession>A0A485KPB1</accession>
<dbReference type="EMBL" id="CAADRA010005192">
    <property type="protein sequence ID" value="VFT86789.1"/>
    <property type="molecule type" value="Genomic_DNA"/>
</dbReference>
<evidence type="ECO:0000256" key="1">
    <source>
        <dbReference type="SAM" id="MobiDB-lite"/>
    </source>
</evidence>
<evidence type="ECO:0000256" key="2">
    <source>
        <dbReference type="SAM" id="SignalP"/>
    </source>
</evidence>
<reference evidence="3" key="2">
    <citation type="submission" date="2019-06" db="EMBL/GenBank/DDBJ databases">
        <title>Genomics analysis of Aphanomyces spp. identifies a new class of oomycete effector associated with host adaptation.</title>
        <authorList>
            <person name="Gaulin E."/>
        </authorList>
    </citation>
    <scope>NUCLEOTIDE SEQUENCE</scope>
    <source>
        <strain evidence="3">CBS 578.67</strain>
    </source>
</reference>
<dbReference type="AlphaFoldDB" id="A0A485KPB1"/>
<sequence length="215" mass="21248">MKFTTATILSAAFLASSSAQSADQQAALVCVKSVQTALTQAVASTGAAACAKEAGFSLSSNDVSDAALAKYVASAACQSWYKSDIVGALAKISPPCVFPNGLDGKSAQLSTAKFDLSFTDFTKWVQTTAGAASSNSSNTTTPATTAKPSSSNTTNSTTATTISPSSNNTVTVAPAATTTAPTSATTAVPATTAKSSSIVSTVSVAALVAIAAMYA</sequence>
<protein>
    <submittedName>
        <fullName evidence="4">Aste57867_9910 protein</fullName>
    </submittedName>
</protein>
<dbReference type="EMBL" id="VJMH01005171">
    <property type="protein sequence ID" value="KAF0699535.1"/>
    <property type="molecule type" value="Genomic_DNA"/>
</dbReference>
<organism evidence="4 5">
    <name type="scientific">Aphanomyces stellatus</name>
    <dbReference type="NCBI Taxonomy" id="120398"/>
    <lineage>
        <taxon>Eukaryota</taxon>
        <taxon>Sar</taxon>
        <taxon>Stramenopiles</taxon>
        <taxon>Oomycota</taxon>
        <taxon>Saprolegniomycetes</taxon>
        <taxon>Saprolegniales</taxon>
        <taxon>Verrucalvaceae</taxon>
        <taxon>Aphanomyces</taxon>
    </lineage>
</organism>
<evidence type="ECO:0000313" key="3">
    <source>
        <dbReference type="EMBL" id="KAF0699535.1"/>
    </source>
</evidence>
<evidence type="ECO:0000313" key="5">
    <source>
        <dbReference type="Proteomes" id="UP000332933"/>
    </source>
</evidence>
<keyword evidence="5" id="KW-1185">Reference proteome</keyword>
<keyword evidence="2" id="KW-0732">Signal</keyword>